<evidence type="ECO:0000313" key="3">
    <source>
        <dbReference type="Proteomes" id="UP000256297"/>
    </source>
</evidence>
<evidence type="ECO:0000256" key="1">
    <source>
        <dbReference type="SAM" id="Coils"/>
    </source>
</evidence>
<proteinExistence type="predicted"/>
<gene>
    <name evidence="2" type="ORF">CBM2589_U10119</name>
</gene>
<feature type="coiled-coil region" evidence="1">
    <location>
        <begin position="176"/>
        <end position="329"/>
    </location>
</feature>
<keyword evidence="1" id="KW-0175">Coiled coil</keyword>
<dbReference type="Proteomes" id="UP000256297">
    <property type="component" value="Unassembled WGS sequence"/>
</dbReference>
<dbReference type="AlphaFoldDB" id="A0A375CQB2"/>
<dbReference type="RefSeq" id="WP_147309690.1">
    <property type="nucleotide sequence ID" value="NZ_OFSP01000078.1"/>
</dbReference>
<dbReference type="Gene3D" id="1.20.1170.10">
    <property type="match status" value="1"/>
</dbReference>
<evidence type="ECO:0008006" key="4">
    <source>
        <dbReference type="Google" id="ProtNLM"/>
    </source>
</evidence>
<protein>
    <recommendedName>
        <fullName evidence="4">Chromosome partition protein Smc</fullName>
    </recommendedName>
</protein>
<reference evidence="3" key="1">
    <citation type="submission" date="2018-01" db="EMBL/GenBank/DDBJ databases">
        <authorList>
            <person name="Gaut B.S."/>
            <person name="Morton B.R."/>
            <person name="Clegg M.T."/>
            <person name="Duvall M.R."/>
        </authorList>
    </citation>
    <scope>NUCLEOTIDE SEQUENCE [LARGE SCALE GENOMIC DNA]</scope>
</reference>
<accession>A0A375CQB2</accession>
<comment type="caution">
    <text evidence="2">The sequence shown here is derived from an EMBL/GenBank/DDBJ whole genome shotgun (WGS) entry which is preliminary data.</text>
</comment>
<sequence>MPQSQDKPKENPAVQADIVNFPLQPDASRAEFALRRALGGAAVNEDSFSRLLQCVRNLQRTRDKIERLLRDQGADLQEMHDHTTEIALGMYGDTRVARTRAWEMFYTIAEEVLSLTRSQAHLQLNLYRRFLQHNGALTKLNIGELMILRRSDYTAEEIDAVIEFKENDPAYRRKDIREFVERLRRKQEEVLDVQSKLDVATAELATTISENADKDHEIRRLNTELSRLTAERDTDRLTLTQLREEMTRQNSSYSALGMQVADLEREKRELQERIAFAKGNVRPESIEVPIVPPGYATLEDALAAKNEELATAKAELNNVIAQRHRIEEELAERTAVLDKRARAHDELAKLVDAFRQAVSSFASAQLTVQMAGDISEFRPTLTVLDGIVGRLQSEIRSAIKAK</sequence>
<evidence type="ECO:0000313" key="2">
    <source>
        <dbReference type="EMBL" id="SOY77605.1"/>
    </source>
</evidence>
<dbReference type="EMBL" id="OFSP01000078">
    <property type="protein sequence ID" value="SOY77605.1"/>
    <property type="molecule type" value="Genomic_DNA"/>
</dbReference>
<organism evidence="2 3">
    <name type="scientific">Cupriavidus taiwanensis</name>
    <dbReference type="NCBI Taxonomy" id="164546"/>
    <lineage>
        <taxon>Bacteria</taxon>
        <taxon>Pseudomonadati</taxon>
        <taxon>Pseudomonadota</taxon>
        <taxon>Betaproteobacteria</taxon>
        <taxon>Burkholderiales</taxon>
        <taxon>Burkholderiaceae</taxon>
        <taxon>Cupriavidus</taxon>
    </lineage>
</organism>
<name>A0A375CQB2_9BURK</name>